<protein>
    <submittedName>
        <fullName evidence="1">Uncharacterized protein (DUF1800 family)</fullName>
    </submittedName>
</protein>
<comment type="caution">
    <text evidence="1">The sequence shown here is derived from an EMBL/GenBank/DDBJ whole genome shotgun (WGS) entry which is preliminary data.</text>
</comment>
<dbReference type="RefSeq" id="WP_183984205.1">
    <property type="nucleotide sequence ID" value="NZ_JACHHG010000002.1"/>
</dbReference>
<sequence length="422" mass="46508">MTLRPYRGNYTPEDAAHLLRRAAFGAPAARIRELAELGPERALDALLSFDAHETEGNPFDPFDAATPAAAVRLTQARWLYEMVHSAAPLREKLALVWHNHFVVGVDKVRNASALAQYLAVLRGHGLDRFETLTLEVARTPAMLRYLDNDQNKKGRPNENFARELLELFTTGLGHYSETDVTESARAFTGWTFRGGRNQQQDVAEFVFNRKQHDDGPKTYLGHSGRFGGEDIVRLACAHPATAGFVAGKLWRAYVSDAPDPQGVRDLAAEFTRSGGELRATLRALLSSQAFYAPEHRRALVRAPIDTLVGTLRALETPALPEKRYLDFVTTLARLGQEPLRPPDVSGWDGGRDWINDGSLLGRMQLAAALTLGKHAVSVRGRLEDLSLALLGERSPALRPLLSPLKAPQQAYLMLVSPEAALV</sequence>
<accession>A0A841HWS6</accession>
<name>A0A841HWS6_9DEIO</name>
<proteinExistence type="predicted"/>
<dbReference type="EMBL" id="JACHHG010000002">
    <property type="protein sequence ID" value="MBB6097094.1"/>
    <property type="molecule type" value="Genomic_DNA"/>
</dbReference>
<organism evidence="1 2">
    <name type="scientific">Deinobacterium chartae</name>
    <dbReference type="NCBI Taxonomy" id="521158"/>
    <lineage>
        <taxon>Bacteria</taxon>
        <taxon>Thermotogati</taxon>
        <taxon>Deinococcota</taxon>
        <taxon>Deinococci</taxon>
        <taxon>Deinococcales</taxon>
        <taxon>Deinococcaceae</taxon>
        <taxon>Deinobacterium</taxon>
    </lineage>
</organism>
<gene>
    <name evidence="1" type="ORF">HNR42_000508</name>
</gene>
<evidence type="ECO:0000313" key="1">
    <source>
        <dbReference type="EMBL" id="MBB6097094.1"/>
    </source>
</evidence>
<dbReference type="Proteomes" id="UP000569951">
    <property type="component" value="Unassembled WGS sequence"/>
</dbReference>
<dbReference type="Pfam" id="PF08811">
    <property type="entry name" value="DUF1800"/>
    <property type="match status" value="1"/>
</dbReference>
<dbReference type="InterPro" id="IPR014917">
    <property type="entry name" value="DUF1800"/>
</dbReference>
<reference evidence="1 2" key="1">
    <citation type="submission" date="2020-08" db="EMBL/GenBank/DDBJ databases">
        <title>Genomic Encyclopedia of Type Strains, Phase IV (KMG-IV): sequencing the most valuable type-strain genomes for metagenomic binning, comparative biology and taxonomic classification.</title>
        <authorList>
            <person name="Goeker M."/>
        </authorList>
    </citation>
    <scope>NUCLEOTIDE SEQUENCE [LARGE SCALE GENOMIC DNA]</scope>
    <source>
        <strain evidence="1 2">DSM 21458</strain>
    </source>
</reference>
<evidence type="ECO:0000313" key="2">
    <source>
        <dbReference type="Proteomes" id="UP000569951"/>
    </source>
</evidence>
<keyword evidence="2" id="KW-1185">Reference proteome</keyword>
<dbReference type="AlphaFoldDB" id="A0A841HWS6"/>